<dbReference type="Pfam" id="PF13600">
    <property type="entry name" value="DUF4140"/>
    <property type="match status" value="1"/>
</dbReference>
<organism evidence="12 13">
    <name type="scientific">Agrocybe pediades</name>
    <dbReference type="NCBI Taxonomy" id="84607"/>
    <lineage>
        <taxon>Eukaryota</taxon>
        <taxon>Fungi</taxon>
        <taxon>Dikarya</taxon>
        <taxon>Basidiomycota</taxon>
        <taxon>Agaricomycotina</taxon>
        <taxon>Agaricomycetes</taxon>
        <taxon>Agaricomycetidae</taxon>
        <taxon>Agaricales</taxon>
        <taxon>Agaricineae</taxon>
        <taxon>Strophariaceae</taxon>
        <taxon>Agrocybe</taxon>
    </lineage>
</organism>
<keyword evidence="5 9" id="KW-1133">Transmembrane helix</keyword>
<dbReference type="PANTHER" id="PTHR31005:SF8">
    <property type="entry name" value="DUF4139 DOMAIN-CONTAINING PROTEIN"/>
    <property type="match status" value="1"/>
</dbReference>
<evidence type="ECO:0000256" key="2">
    <source>
        <dbReference type="ARBA" id="ARBA00022617"/>
    </source>
</evidence>
<evidence type="ECO:0000256" key="8">
    <source>
        <dbReference type="SAM" id="Coils"/>
    </source>
</evidence>
<feature type="transmembrane region" description="Helical" evidence="9">
    <location>
        <begin position="48"/>
        <end position="67"/>
    </location>
</feature>
<dbReference type="GO" id="GO:0005739">
    <property type="term" value="C:mitochondrion"/>
    <property type="evidence" value="ECO:0007669"/>
    <property type="project" value="GOC"/>
</dbReference>
<evidence type="ECO:0000313" key="13">
    <source>
        <dbReference type="Proteomes" id="UP000521872"/>
    </source>
</evidence>
<evidence type="ECO:0000259" key="10">
    <source>
        <dbReference type="Pfam" id="PF13598"/>
    </source>
</evidence>
<comment type="caution">
    <text evidence="12">The sequence shown here is derived from an EMBL/GenBank/DDBJ whole genome shotgun (WGS) entry which is preliminary data.</text>
</comment>
<protein>
    <recommendedName>
        <fullName evidence="14">DUF4139 domain-containing protein</fullName>
    </recommendedName>
</protein>
<evidence type="ECO:0000313" key="12">
    <source>
        <dbReference type="EMBL" id="KAF4613467.1"/>
    </source>
</evidence>
<feature type="domain" description="DUF4140" evidence="11">
    <location>
        <begin position="232"/>
        <end position="334"/>
    </location>
</feature>
<feature type="transmembrane region" description="Helical" evidence="9">
    <location>
        <begin position="128"/>
        <end position="149"/>
    </location>
</feature>
<dbReference type="Proteomes" id="UP000521872">
    <property type="component" value="Unassembled WGS sequence"/>
</dbReference>
<feature type="transmembrane region" description="Helical" evidence="9">
    <location>
        <begin position="87"/>
        <end position="107"/>
    </location>
</feature>
<evidence type="ECO:0000256" key="7">
    <source>
        <dbReference type="ARBA" id="ARBA00023136"/>
    </source>
</evidence>
<keyword evidence="4" id="KW-0479">Metal-binding</keyword>
<feature type="coiled-coil region" evidence="8">
    <location>
        <begin position="303"/>
        <end position="330"/>
    </location>
</feature>
<dbReference type="GO" id="GO:0016020">
    <property type="term" value="C:membrane"/>
    <property type="evidence" value="ECO:0007669"/>
    <property type="project" value="UniProtKB-SubCell"/>
</dbReference>
<evidence type="ECO:0000256" key="5">
    <source>
        <dbReference type="ARBA" id="ARBA00022989"/>
    </source>
</evidence>
<evidence type="ECO:0000256" key="6">
    <source>
        <dbReference type="ARBA" id="ARBA00023004"/>
    </source>
</evidence>
<dbReference type="Pfam" id="PF01127">
    <property type="entry name" value="Sdh_cyt"/>
    <property type="match status" value="1"/>
</dbReference>
<dbReference type="Pfam" id="PF13598">
    <property type="entry name" value="DUF4139"/>
    <property type="match status" value="1"/>
</dbReference>
<keyword evidence="6" id="KW-0408">Iron</keyword>
<dbReference type="InterPro" id="IPR011935">
    <property type="entry name" value="CHP02231"/>
</dbReference>
<reference evidence="12 13" key="1">
    <citation type="submission" date="2019-12" db="EMBL/GenBank/DDBJ databases">
        <authorList>
            <person name="Floudas D."/>
            <person name="Bentzer J."/>
            <person name="Ahren D."/>
            <person name="Johansson T."/>
            <person name="Persson P."/>
            <person name="Tunlid A."/>
        </authorList>
    </citation>
    <scope>NUCLEOTIDE SEQUENCE [LARGE SCALE GENOMIC DNA]</scope>
    <source>
        <strain evidence="12 13">CBS 102.39</strain>
    </source>
</reference>
<dbReference type="InterPro" id="IPR037291">
    <property type="entry name" value="DUF4139"/>
</dbReference>
<evidence type="ECO:0000259" key="11">
    <source>
        <dbReference type="Pfam" id="PF13600"/>
    </source>
</evidence>
<dbReference type="InterPro" id="IPR000701">
    <property type="entry name" value="SuccDH_FuR_B_TM-su"/>
</dbReference>
<dbReference type="NCBIfam" id="TIGR02970">
    <property type="entry name" value="succ_dehyd_cytB"/>
    <property type="match status" value="1"/>
</dbReference>
<dbReference type="InterPro" id="IPR034804">
    <property type="entry name" value="SQR/QFR_C/D"/>
</dbReference>
<evidence type="ECO:0008006" key="14">
    <source>
        <dbReference type="Google" id="ProtNLM"/>
    </source>
</evidence>
<name>A0A8H4VL01_9AGAR</name>
<dbReference type="GO" id="GO:0046872">
    <property type="term" value="F:metal ion binding"/>
    <property type="evidence" value="ECO:0007669"/>
    <property type="project" value="UniProtKB-KW"/>
</dbReference>
<dbReference type="FunFam" id="1.20.1300.10:FF:000011">
    <property type="entry name" value="Succinate dehydrogenase cytochrome b560 subunit"/>
    <property type="match status" value="1"/>
</dbReference>
<dbReference type="InterPro" id="IPR014314">
    <property type="entry name" value="Succ_DH_cytb556"/>
</dbReference>
<keyword evidence="8" id="KW-0175">Coiled coil</keyword>
<dbReference type="GO" id="GO:0006099">
    <property type="term" value="P:tricarboxylic acid cycle"/>
    <property type="evidence" value="ECO:0007669"/>
    <property type="project" value="InterPro"/>
</dbReference>
<dbReference type="EMBL" id="JAACJL010000045">
    <property type="protein sequence ID" value="KAF4613467.1"/>
    <property type="molecule type" value="Genomic_DNA"/>
</dbReference>
<dbReference type="PANTHER" id="PTHR31005">
    <property type="entry name" value="DUF4139 DOMAIN-CONTAINING PROTEIN"/>
    <property type="match status" value="1"/>
</dbReference>
<accession>A0A8H4VL01</accession>
<dbReference type="AlphaFoldDB" id="A0A8H4VL01"/>
<evidence type="ECO:0000256" key="1">
    <source>
        <dbReference type="ARBA" id="ARBA00004141"/>
    </source>
</evidence>
<dbReference type="SUPFAM" id="SSF81343">
    <property type="entry name" value="Fumarate reductase respiratory complex transmembrane subunits"/>
    <property type="match status" value="1"/>
</dbReference>
<dbReference type="Gene3D" id="1.20.1300.10">
    <property type="entry name" value="Fumarate reductase/succinate dehydrogenase, transmembrane subunit"/>
    <property type="match status" value="1"/>
</dbReference>
<comment type="subcellular location">
    <subcellularLocation>
        <location evidence="1">Membrane</location>
        <topology evidence="1">Multi-pass membrane protein</topology>
    </subcellularLocation>
</comment>
<keyword evidence="13" id="KW-1185">Reference proteome</keyword>
<dbReference type="GO" id="GO:0006121">
    <property type="term" value="P:mitochondrial electron transport, succinate to ubiquinone"/>
    <property type="evidence" value="ECO:0007669"/>
    <property type="project" value="UniProtKB-ARBA"/>
</dbReference>
<evidence type="ECO:0000256" key="4">
    <source>
        <dbReference type="ARBA" id="ARBA00022723"/>
    </source>
</evidence>
<dbReference type="CDD" id="cd03499">
    <property type="entry name" value="SQR_TypeC_SdhC"/>
    <property type="match status" value="1"/>
</dbReference>
<proteinExistence type="predicted"/>
<dbReference type="GO" id="GO:0009055">
    <property type="term" value="F:electron transfer activity"/>
    <property type="evidence" value="ECO:0007669"/>
    <property type="project" value="InterPro"/>
</dbReference>
<evidence type="ECO:0000256" key="9">
    <source>
        <dbReference type="SAM" id="Phobius"/>
    </source>
</evidence>
<evidence type="ECO:0000256" key="3">
    <source>
        <dbReference type="ARBA" id="ARBA00022692"/>
    </source>
</evidence>
<sequence>MSSIQIQSLPPSANTEILNKQRLNRPSTPHFTIYQPQLTWLASIANRVTGVGLSVLLYGFSIGYLIAPGTLDSAHVIEFVAGLPDAVKYAGKAILAAPFAFHSLNGIRHLTWDLNKFTSVKGVYQTGYAVLGLSAVSTIYLTFFHFSWICLSICTHSTRPQTHVFPKPALKVDLIATPGMTRVHFTTLLFGPGWGRDAYKRLLLFTVEKTGKPRMTSPLHIFKASVRAIKSVTVFKFSNAEVVRVFPVPLKKGQNKVQITGLSSSIDTRSLRVSGLGSAARLSDVVCKVDRGALFDDAANADSHSSTEQLRDLSAKKEALESEKNIREQESELLFKYGQTLSGNSQVSPGEMTAFLDQYFARGKKILESITELKEKIAAIDRLIKFEEYEASIRKGSANGQVDVVISAEDDCSVDLKLTYSNNARWRPVYELHASADNGKPSSSVFLHYRAQIWQETGEDWNNTSLILSTAVSGTMDKSLPALRGRRIEQKPHGGYTTQRIGQRQSPEQREMMRLAQQQQQQQQQMLLRLQHQQQQQSVGAQPLPYQPVGAQQQQMLPPVLQQQSVDAQPSSYQSIGAAPGKAPVVSFNSTSLNTKTQYDENSIMDEDYEGFGIEPHVWGKENNTFISETPVTVSFSVHDELTIPSDGFKHQVSIAELPFTAKIAYITVPRVDPRVFLQCEVTNTSDYRLAPGPVRVIVDDSYVSTSWIEKTIGPGDSFECTLGDDPSTRVSYKRSFKTVKSETGAFSGKTTTTTHTTKISVHNQHRFPITPLTIREAVPLAYGQPVSVILRKPERLAEAKDGEVVDLKDSGLAVGWTKVDNGSGGRKEGKIEWTCSIDSGAQVMVEAEWDVKSAGDDEWMEGSFN</sequence>
<keyword evidence="2" id="KW-0349">Heme</keyword>
<keyword evidence="3 9" id="KW-0812">Transmembrane</keyword>
<dbReference type="InterPro" id="IPR025554">
    <property type="entry name" value="DUF4140"/>
</dbReference>
<gene>
    <name evidence="12" type="ORF">D9613_008122</name>
</gene>
<keyword evidence="7 9" id="KW-0472">Membrane</keyword>
<feature type="domain" description="DUF4139" evidence="10">
    <location>
        <begin position="421"/>
        <end position="853"/>
    </location>
</feature>